<dbReference type="EMBL" id="DS231727">
    <property type="protein sequence ID" value="KNB18728.1"/>
    <property type="molecule type" value="Genomic_DNA"/>
</dbReference>
<feature type="domain" description="BZIP" evidence="5">
    <location>
        <begin position="200"/>
        <end position="263"/>
    </location>
</feature>
<evidence type="ECO:0000256" key="1">
    <source>
        <dbReference type="ARBA" id="ARBA00023015"/>
    </source>
</evidence>
<name>A0A0J9W7I3_FUSO4</name>
<keyword evidence="1" id="KW-0805">Transcription regulation</keyword>
<dbReference type="Proteomes" id="UP000009097">
    <property type="component" value="Unassembled WGS sequence"/>
</dbReference>
<feature type="region of interest" description="Disordered" evidence="4">
    <location>
        <begin position="193"/>
        <end position="232"/>
    </location>
</feature>
<evidence type="ECO:0000313" key="6">
    <source>
        <dbReference type="EMBL" id="KNB18728.1"/>
    </source>
</evidence>
<dbReference type="SUPFAM" id="SSF57959">
    <property type="entry name" value="Leucine zipper domain"/>
    <property type="match status" value="1"/>
</dbReference>
<accession>A0A0J9W7I3</accession>
<dbReference type="InterPro" id="IPR000837">
    <property type="entry name" value="AP-1"/>
</dbReference>
<dbReference type="PANTHER" id="PTHR23351:SF24">
    <property type="entry name" value="ACTIVATING TRANSCRIPTION FACTOR 3-RELATED"/>
    <property type="match status" value="1"/>
</dbReference>
<dbReference type="CDD" id="cd14687">
    <property type="entry name" value="bZIP_ATF2"/>
    <property type="match status" value="1"/>
</dbReference>
<dbReference type="Gene3D" id="1.20.5.170">
    <property type="match status" value="1"/>
</dbReference>
<dbReference type="InterPro" id="IPR004827">
    <property type="entry name" value="bZIP"/>
</dbReference>
<sequence>MPKVEEKFHHVRIMAFAETLAENNYFPTDYLIESNTPIDTQYFFDLAWQDLPEYLISWHWMSSSNQSFPTNSSSSQTPSLPTPTSEHYFHDEMAGGWMDDPSFGTTQLSPISSKNQQSAGFSFPTSQTTTTKEDTQSSIRNRDNDQESLEPFTTSDFTRYQSTPEPPKRRKAGKQSVSRRLLCEKRNCRERRTELDDAKSEQHMKVRERNRRAAAKCRDRKQDQANELTSRMEELQDRHRLLSSCYSDLQQEVSQLKFEILRHGECECTLIQQYIAKQAYKAVDKLTKQAFSSENWGTDTTFTTTAPRPHDSDSSTSDRRGFLLGSFGLQNMAA</sequence>
<feature type="compositionally biased region" description="Polar residues" evidence="4">
    <location>
        <begin position="151"/>
        <end position="163"/>
    </location>
</feature>
<evidence type="ECO:0000256" key="2">
    <source>
        <dbReference type="ARBA" id="ARBA00023125"/>
    </source>
</evidence>
<feature type="compositionally biased region" description="Basic and acidic residues" evidence="4">
    <location>
        <begin position="193"/>
        <end position="207"/>
    </location>
</feature>
<dbReference type="GO" id="GO:0000978">
    <property type="term" value="F:RNA polymerase II cis-regulatory region sequence-specific DNA binding"/>
    <property type="evidence" value="ECO:0007669"/>
    <property type="project" value="TreeGrafter"/>
</dbReference>
<dbReference type="AlphaFoldDB" id="A0A0J9W7I3"/>
<dbReference type="Pfam" id="PF00170">
    <property type="entry name" value="bZIP_1"/>
    <property type="match status" value="1"/>
</dbReference>
<feature type="compositionally biased region" description="Basic and acidic residues" evidence="4">
    <location>
        <begin position="216"/>
        <end position="232"/>
    </location>
</feature>
<evidence type="ECO:0000259" key="5">
    <source>
        <dbReference type="PROSITE" id="PS50217"/>
    </source>
</evidence>
<dbReference type="PANTHER" id="PTHR23351">
    <property type="entry name" value="FOS TRANSCRIPTION FACTOR-RELATED"/>
    <property type="match status" value="1"/>
</dbReference>
<feature type="region of interest" description="Disordered" evidence="4">
    <location>
        <begin position="297"/>
        <end position="319"/>
    </location>
</feature>
<feature type="compositionally biased region" description="Basic and acidic residues" evidence="4">
    <location>
        <begin position="131"/>
        <end position="145"/>
    </location>
</feature>
<dbReference type="GeneID" id="28963055"/>
<evidence type="ECO:0000256" key="3">
    <source>
        <dbReference type="ARBA" id="ARBA00023163"/>
    </source>
</evidence>
<evidence type="ECO:0000256" key="4">
    <source>
        <dbReference type="SAM" id="MobiDB-lite"/>
    </source>
</evidence>
<dbReference type="VEuPathDB" id="FungiDB:FOXG_22349"/>
<dbReference type="RefSeq" id="XP_018256773.1">
    <property type="nucleotide sequence ID" value="XM_018402756.1"/>
</dbReference>
<feature type="compositionally biased region" description="Low complexity" evidence="4">
    <location>
        <begin position="67"/>
        <end position="85"/>
    </location>
</feature>
<reference evidence="6" key="2">
    <citation type="journal article" date="2010" name="Nature">
        <title>Comparative genomics reveals mobile pathogenicity chromosomes in Fusarium.</title>
        <authorList>
            <person name="Ma L.J."/>
            <person name="van der Does H.C."/>
            <person name="Borkovich K.A."/>
            <person name="Coleman J.J."/>
            <person name="Daboussi M.J."/>
            <person name="Di Pietro A."/>
            <person name="Dufresne M."/>
            <person name="Freitag M."/>
            <person name="Grabherr M."/>
            <person name="Henrissat B."/>
            <person name="Houterman P.M."/>
            <person name="Kang S."/>
            <person name="Shim W.B."/>
            <person name="Woloshuk C."/>
            <person name="Xie X."/>
            <person name="Xu J.R."/>
            <person name="Antoniw J."/>
            <person name="Baker S.E."/>
            <person name="Bluhm B.H."/>
            <person name="Breakspear A."/>
            <person name="Brown D.W."/>
            <person name="Butchko R.A."/>
            <person name="Chapman S."/>
            <person name="Coulson R."/>
            <person name="Coutinho P.M."/>
            <person name="Danchin E.G."/>
            <person name="Diener A."/>
            <person name="Gale L.R."/>
            <person name="Gardiner D.M."/>
            <person name="Goff S."/>
            <person name="Hammond-Kosack K.E."/>
            <person name="Hilburn K."/>
            <person name="Hua-Van A."/>
            <person name="Jonkers W."/>
            <person name="Kazan K."/>
            <person name="Kodira C.D."/>
            <person name="Koehrsen M."/>
            <person name="Kumar L."/>
            <person name="Lee Y.H."/>
            <person name="Li L."/>
            <person name="Manners J.M."/>
            <person name="Miranda-Saavedra D."/>
            <person name="Mukherjee M."/>
            <person name="Park G."/>
            <person name="Park J."/>
            <person name="Park S.Y."/>
            <person name="Proctor R.H."/>
            <person name="Regev A."/>
            <person name="Ruiz-Roldan M.C."/>
            <person name="Sain D."/>
            <person name="Sakthikumar S."/>
            <person name="Sykes S."/>
            <person name="Schwartz D.C."/>
            <person name="Turgeon B.G."/>
            <person name="Wapinski I."/>
            <person name="Yoder O."/>
            <person name="Young S."/>
            <person name="Zeng Q."/>
            <person name="Zhou S."/>
            <person name="Galagan J."/>
            <person name="Cuomo C.A."/>
            <person name="Kistler H.C."/>
            <person name="Rep M."/>
        </authorList>
    </citation>
    <scope>NUCLEOTIDE SEQUENCE [LARGE SCALE GENOMIC DNA]</scope>
    <source>
        <strain evidence="6">4287</strain>
    </source>
</reference>
<gene>
    <name evidence="6" type="ORF">FOXG_22349</name>
</gene>
<feature type="compositionally biased region" description="Polar residues" evidence="4">
    <location>
        <begin position="103"/>
        <end position="124"/>
    </location>
</feature>
<dbReference type="KEGG" id="fox:FOXG_22349"/>
<feature type="region of interest" description="Disordered" evidence="4">
    <location>
        <begin position="67"/>
        <end position="178"/>
    </location>
</feature>
<dbReference type="SMART" id="SM00338">
    <property type="entry name" value="BRLZ"/>
    <property type="match status" value="1"/>
</dbReference>
<dbReference type="PROSITE" id="PS00036">
    <property type="entry name" value="BZIP_BASIC"/>
    <property type="match status" value="1"/>
</dbReference>
<evidence type="ECO:0000313" key="7">
    <source>
        <dbReference type="Proteomes" id="UP000009097"/>
    </source>
</evidence>
<keyword evidence="3" id="KW-0804">Transcription</keyword>
<dbReference type="GO" id="GO:0000981">
    <property type="term" value="F:DNA-binding transcription factor activity, RNA polymerase II-specific"/>
    <property type="evidence" value="ECO:0007669"/>
    <property type="project" value="TreeGrafter"/>
</dbReference>
<proteinExistence type="predicted"/>
<dbReference type="InterPro" id="IPR002112">
    <property type="entry name" value="Leuzip_Jun"/>
</dbReference>
<dbReference type="GO" id="GO:0005634">
    <property type="term" value="C:nucleus"/>
    <property type="evidence" value="ECO:0007669"/>
    <property type="project" value="TreeGrafter"/>
</dbReference>
<dbReference type="PROSITE" id="PS50217">
    <property type="entry name" value="BZIP"/>
    <property type="match status" value="1"/>
</dbReference>
<reference evidence="6" key="1">
    <citation type="submission" date="2007-04" db="EMBL/GenBank/DDBJ databases">
        <authorList>
            <consortium name="The Broad Institute Genome Sequencing Platform"/>
            <person name="Birren B."/>
            <person name="Lander E."/>
            <person name="Galagan J."/>
            <person name="Nusbaum C."/>
            <person name="Devon K."/>
            <person name="Ma L.-J."/>
            <person name="Jaffe D."/>
            <person name="Butler J."/>
            <person name="Alvarez P."/>
            <person name="Gnerre S."/>
            <person name="Grabherr M."/>
            <person name="Kleber M."/>
            <person name="Mauceli E."/>
            <person name="Brockman W."/>
            <person name="MacCallum I.A."/>
            <person name="Young S."/>
            <person name="LaButti K."/>
            <person name="DeCaprio D."/>
            <person name="Crawford M."/>
            <person name="Koehrsen M."/>
            <person name="Engels R."/>
            <person name="Montgomery P."/>
            <person name="Pearson M."/>
            <person name="Howarth C."/>
            <person name="Larson L."/>
            <person name="White J."/>
            <person name="O'Leary S."/>
            <person name="Kodira C."/>
            <person name="Zeng Q."/>
            <person name="Yandava C."/>
            <person name="Alvarado L."/>
            <person name="Kistler C."/>
            <person name="Shim W.-B."/>
            <person name="Kang S."/>
            <person name="Woloshuk C."/>
        </authorList>
    </citation>
    <scope>NUCLEOTIDE SEQUENCE</scope>
    <source>
        <strain evidence="6">4287</strain>
    </source>
</reference>
<protein>
    <recommendedName>
        <fullName evidence="5">BZIP domain-containing protein</fullName>
    </recommendedName>
</protein>
<dbReference type="InterPro" id="IPR046347">
    <property type="entry name" value="bZIP_sf"/>
</dbReference>
<dbReference type="PRINTS" id="PR00043">
    <property type="entry name" value="LEUZIPPRJUN"/>
</dbReference>
<feature type="compositionally biased region" description="Basic and acidic residues" evidence="4">
    <location>
        <begin position="308"/>
        <end position="319"/>
    </location>
</feature>
<organism evidence="6 7">
    <name type="scientific">Fusarium oxysporum f. sp. lycopersici (strain 4287 / CBS 123668 / FGSC 9935 / NRRL 34936)</name>
    <name type="common">Fusarium vascular wilt of tomato</name>
    <dbReference type="NCBI Taxonomy" id="426428"/>
    <lineage>
        <taxon>Eukaryota</taxon>
        <taxon>Fungi</taxon>
        <taxon>Dikarya</taxon>
        <taxon>Ascomycota</taxon>
        <taxon>Pezizomycotina</taxon>
        <taxon>Sordariomycetes</taxon>
        <taxon>Hypocreomycetidae</taxon>
        <taxon>Hypocreales</taxon>
        <taxon>Nectriaceae</taxon>
        <taxon>Fusarium</taxon>
        <taxon>Fusarium oxysporum species complex</taxon>
    </lineage>
</organism>
<keyword evidence="2" id="KW-0238">DNA-binding</keyword>